<accession>A0A1G9DXU2</accession>
<protein>
    <submittedName>
        <fullName evidence="1">Rod binding protein</fullName>
    </submittedName>
</protein>
<name>A0A1G9DXU2_9RHOB</name>
<dbReference type="Proteomes" id="UP000199555">
    <property type="component" value="Unassembled WGS sequence"/>
</dbReference>
<evidence type="ECO:0000313" key="2">
    <source>
        <dbReference type="Proteomes" id="UP000199555"/>
    </source>
</evidence>
<dbReference type="AlphaFoldDB" id="A0A1G9DXU2"/>
<dbReference type="OrthoDB" id="7690273at2"/>
<dbReference type="STRING" id="525640.SAMN04487971_102265"/>
<gene>
    <name evidence="1" type="ORF">SAMN04487971_102265</name>
</gene>
<evidence type="ECO:0000313" key="1">
    <source>
        <dbReference type="EMBL" id="SDK68684.1"/>
    </source>
</evidence>
<dbReference type="EMBL" id="FNGE01000002">
    <property type="protein sequence ID" value="SDK68684.1"/>
    <property type="molecule type" value="Genomic_DNA"/>
</dbReference>
<keyword evidence="2" id="KW-1185">Reference proteome</keyword>
<proteinExistence type="predicted"/>
<organism evidence="1 2">
    <name type="scientific">Paracoccus chinensis</name>
    <dbReference type="NCBI Taxonomy" id="525640"/>
    <lineage>
        <taxon>Bacteria</taxon>
        <taxon>Pseudomonadati</taxon>
        <taxon>Pseudomonadota</taxon>
        <taxon>Alphaproteobacteria</taxon>
        <taxon>Rhodobacterales</taxon>
        <taxon>Paracoccaceae</taxon>
        <taxon>Paracoccus</taxon>
    </lineage>
</organism>
<reference evidence="2" key="1">
    <citation type="submission" date="2016-10" db="EMBL/GenBank/DDBJ databases">
        <authorList>
            <person name="Varghese N."/>
            <person name="Submissions S."/>
        </authorList>
    </citation>
    <scope>NUCLEOTIDE SEQUENCE [LARGE SCALE GENOMIC DNA]</scope>
    <source>
        <strain evidence="2">CGMCC 1.7655</strain>
    </source>
</reference>
<sequence>MKIEGYGADISPRPRLPGVGDQLETAFLAEMLKIAMPDGGAGAFGGGTGESQFSSFLTEQHAAALASRLDLGLAGRLEADHG</sequence>